<reference evidence="1" key="2">
    <citation type="submission" date="2019-01" db="EMBL/GenBank/DDBJ databases">
        <authorList>
            <consortium name="NCBI Pathogen Detection Project"/>
        </authorList>
    </citation>
    <scope>NUCLEOTIDE SEQUENCE</scope>
    <source>
        <strain evidence="1">BCW_3452</strain>
    </source>
</reference>
<sequence length="213" mass="24411">MNSLKPLAFLFDIDGVVVRWFSRLPDFLKSKGLPYEHVIKGMNKNIYMNLVDIFSTNCEKKAFALAREYNSSQYIAELDAFDEKVGPVLRELSKRGELIAVTCIGDDEKCHFFRKENLAAICGEDLFEEIHCLDIQQNKAPVIKEIAERKNVAFFVDDRPKHVREAISVGVRGYQFLKDVEEHDIDHELNHVPCWDGILLLADGMICPTVNQH</sequence>
<gene>
    <name evidence="1" type="ORF">I7730_01405</name>
</gene>
<dbReference type="InterPro" id="IPR036412">
    <property type="entry name" value="HAD-like_sf"/>
</dbReference>
<dbReference type="SUPFAM" id="SSF56784">
    <property type="entry name" value="HAD-like"/>
    <property type="match status" value="1"/>
</dbReference>
<comment type="caution">
    <text evidence="1">The sequence shown here is derived from an EMBL/GenBank/DDBJ whole genome shotgun (WGS) entry which is preliminary data.</text>
</comment>
<accession>A0A8H9MYE6</accession>
<organism evidence="1">
    <name type="scientific">Vibrio vulnificus</name>
    <dbReference type="NCBI Taxonomy" id="672"/>
    <lineage>
        <taxon>Bacteria</taxon>
        <taxon>Pseudomonadati</taxon>
        <taxon>Pseudomonadota</taxon>
        <taxon>Gammaproteobacteria</taxon>
        <taxon>Vibrionales</taxon>
        <taxon>Vibrionaceae</taxon>
        <taxon>Vibrio</taxon>
    </lineage>
</organism>
<dbReference type="EMBL" id="DACRBY010000001">
    <property type="protein sequence ID" value="HAS8538453.1"/>
    <property type="molecule type" value="Genomic_DNA"/>
</dbReference>
<evidence type="ECO:0000313" key="1">
    <source>
        <dbReference type="EMBL" id="HAS8538453.1"/>
    </source>
</evidence>
<name>A0A8H9MYE6_VIBVL</name>
<proteinExistence type="predicted"/>
<dbReference type="AlphaFoldDB" id="A0A8H9MYE6"/>
<protein>
    <submittedName>
        <fullName evidence="1">Uncharacterized protein</fullName>
    </submittedName>
</protein>
<dbReference type="Proteomes" id="UP000863257">
    <property type="component" value="Unassembled WGS sequence"/>
</dbReference>
<reference evidence="1" key="1">
    <citation type="journal article" date="2018" name="Genome Biol.">
        <title>SKESA: strategic k-mer extension for scrupulous assemblies.</title>
        <authorList>
            <person name="Souvorov A."/>
            <person name="Agarwala R."/>
            <person name="Lipman D.J."/>
        </authorList>
    </citation>
    <scope>NUCLEOTIDE SEQUENCE</scope>
    <source>
        <strain evidence="1">BCW_3452</strain>
    </source>
</reference>